<feature type="compositionally biased region" description="Low complexity" evidence="1">
    <location>
        <begin position="43"/>
        <end position="61"/>
    </location>
</feature>
<evidence type="ECO:0000313" key="2">
    <source>
        <dbReference type="EMBL" id="KAK3168177.1"/>
    </source>
</evidence>
<reference evidence="2" key="1">
    <citation type="submission" date="2022-11" db="EMBL/GenBank/DDBJ databases">
        <title>Chromosomal genome sequence assembly and mating type (MAT) locus characterization of the leprose asexual lichenized fungus Lepraria neglecta (Nyl.) Erichsen.</title>
        <authorList>
            <person name="Allen J.L."/>
            <person name="Pfeffer B."/>
        </authorList>
    </citation>
    <scope>NUCLEOTIDE SEQUENCE</scope>
    <source>
        <strain evidence="2">Allen 5258</strain>
    </source>
</reference>
<name>A0AAE0DEP5_9LECA</name>
<comment type="caution">
    <text evidence="2">The sequence shown here is derived from an EMBL/GenBank/DDBJ whole genome shotgun (WGS) entry which is preliminary data.</text>
</comment>
<gene>
    <name evidence="2" type="ORF">OEA41_004623</name>
</gene>
<dbReference type="AlphaFoldDB" id="A0AAE0DEP5"/>
<evidence type="ECO:0000256" key="1">
    <source>
        <dbReference type="SAM" id="MobiDB-lite"/>
    </source>
</evidence>
<evidence type="ECO:0000313" key="3">
    <source>
        <dbReference type="Proteomes" id="UP001276659"/>
    </source>
</evidence>
<feature type="region of interest" description="Disordered" evidence="1">
    <location>
        <begin position="1"/>
        <end position="69"/>
    </location>
</feature>
<feature type="compositionally biased region" description="Basic residues" evidence="1">
    <location>
        <begin position="1"/>
        <end position="10"/>
    </location>
</feature>
<dbReference type="Proteomes" id="UP001276659">
    <property type="component" value="Unassembled WGS sequence"/>
</dbReference>
<dbReference type="EMBL" id="JASNWA010000010">
    <property type="protein sequence ID" value="KAK3168177.1"/>
    <property type="molecule type" value="Genomic_DNA"/>
</dbReference>
<protein>
    <submittedName>
        <fullName evidence="2">Uncharacterized protein</fullName>
    </submittedName>
</protein>
<accession>A0AAE0DEP5</accession>
<organism evidence="2 3">
    <name type="scientific">Lepraria neglecta</name>
    <dbReference type="NCBI Taxonomy" id="209136"/>
    <lineage>
        <taxon>Eukaryota</taxon>
        <taxon>Fungi</taxon>
        <taxon>Dikarya</taxon>
        <taxon>Ascomycota</taxon>
        <taxon>Pezizomycotina</taxon>
        <taxon>Lecanoromycetes</taxon>
        <taxon>OSLEUM clade</taxon>
        <taxon>Lecanoromycetidae</taxon>
        <taxon>Lecanorales</taxon>
        <taxon>Lecanorineae</taxon>
        <taxon>Stereocaulaceae</taxon>
        <taxon>Lepraria</taxon>
    </lineage>
</organism>
<proteinExistence type="predicted"/>
<sequence length="104" mass="10764">MAGAKSKRNAKAREAARNPAGQGASNQGPAAYDGPPDSESRGRSGSNAGSGRARSASLTASQTRAAQMEVAKALQAAQKKDEKKILSKNVDFGANAWNLLTNYT</sequence>
<keyword evidence="3" id="KW-1185">Reference proteome</keyword>